<dbReference type="OrthoDB" id="19657at2759"/>
<dbReference type="EMBL" id="BEGY01000031">
    <property type="protein sequence ID" value="GAX78259.1"/>
    <property type="molecule type" value="Genomic_DNA"/>
</dbReference>
<comment type="caution">
    <text evidence="2">The sequence shown here is derived from an EMBL/GenBank/DDBJ whole genome shotgun (WGS) entry which is preliminary data.</text>
</comment>
<dbReference type="Proteomes" id="UP000232323">
    <property type="component" value="Unassembled WGS sequence"/>
</dbReference>
<evidence type="ECO:0000259" key="1">
    <source>
        <dbReference type="Pfam" id="PF00561"/>
    </source>
</evidence>
<sequence>MLAKEKDFKAFLENGKASTTAVDSCGTVRVPTGVELFYQLYVVRLCSMVQPDASNQMDSPIWTPLHARRPERYIMIMGFAAKGEDWQPLIEQFLRASKTVAQNDRTLEICVFDNRGIGKSSVPKPKTAYSTEIMAADALGLMDHLGWSKAHVVGFSMGGMIACKLASMQPHRVFSLCLISVTGGGWQIIPSTSKALGTFLKGMMDRSNRGRALTDVKFHFSSATRHAMYEGREIREILEEQYEASSAQYGRQLPEGEGGHAHACWTHSVTVEDVRSIQSGGFPVLLIHGREDLVAEYRHAETLALRLGARLVLLHGAHFIPRECSFEISELLLSWTSSQELQGTDGDDKSSFAKIVTGLVASSDRASKVALDPLIVNRIRRDSKDRDPVGQRCMPGWCCF</sequence>
<dbReference type="STRING" id="1157962.A0A250X5R9"/>
<feature type="domain" description="AB hydrolase-1" evidence="1">
    <location>
        <begin position="74"/>
        <end position="320"/>
    </location>
</feature>
<protein>
    <recommendedName>
        <fullName evidence="1">AB hydrolase-1 domain-containing protein</fullName>
    </recommendedName>
</protein>
<dbReference type="Gene3D" id="3.40.50.1820">
    <property type="entry name" value="alpha/beta hydrolase"/>
    <property type="match status" value="1"/>
</dbReference>
<gene>
    <name evidence="2" type="ORF">CEUSTIGMA_g5701.t1</name>
</gene>
<proteinExistence type="predicted"/>
<accession>A0A250X5R9</accession>
<evidence type="ECO:0000313" key="2">
    <source>
        <dbReference type="EMBL" id="GAX78259.1"/>
    </source>
</evidence>
<evidence type="ECO:0000313" key="3">
    <source>
        <dbReference type="Proteomes" id="UP000232323"/>
    </source>
</evidence>
<dbReference type="SUPFAM" id="SSF53474">
    <property type="entry name" value="alpha/beta-Hydrolases"/>
    <property type="match status" value="1"/>
</dbReference>
<dbReference type="InterPro" id="IPR000073">
    <property type="entry name" value="AB_hydrolase_1"/>
</dbReference>
<name>A0A250X5R9_9CHLO</name>
<dbReference type="InterPro" id="IPR029058">
    <property type="entry name" value="AB_hydrolase_fold"/>
</dbReference>
<reference evidence="2 3" key="1">
    <citation type="submission" date="2017-08" db="EMBL/GenBank/DDBJ databases">
        <title>Acidophilic green algal genome provides insights into adaptation to an acidic environment.</title>
        <authorList>
            <person name="Hirooka S."/>
            <person name="Hirose Y."/>
            <person name="Kanesaki Y."/>
            <person name="Higuchi S."/>
            <person name="Fujiwara T."/>
            <person name="Onuma R."/>
            <person name="Era A."/>
            <person name="Ohbayashi R."/>
            <person name="Uzuka A."/>
            <person name="Nozaki H."/>
            <person name="Yoshikawa H."/>
            <person name="Miyagishima S.Y."/>
        </authorList>
    </citation>
    <scope>NUCLEOTIDE SEQUENCE [LARGE SCALE GENOMIC DNA]</scope>
    <source>
        <strain evidence="2 3">NIES-2499</strain>
    </source>
</reference>
<dbReference type="InterPro" id="IPR050471">
    <property type="entry name" value="AB_hydrolase"/>
</dbReference>
<dbReference type="Pfam" id="PF00561">
    <property type="entry name" value="Abhydrolase_1"/>
    <property type="match status" value="1"/>
</dbReference>
<dbReference type="PANTHER" id="PTHR43433:SF5">
    <property type="entry name" value="AB HYDROLASE-1 DOMAIN-CONTAINING PROTEIN"/>
    <property type="match status" value="1"/>
</dbReference>
<dbReference type="AlphaFoldDB" id="A0A250X5R9"/>
<keyword evidence="3" id="KW-1185">Reference proteome</keyword>
<dbReference type="PANTHER" id="PTHR43433">
    <property type="entry name" value="HYDROLASE, ALPHA/BETA FOLD FAMILY PROTEIN"/>
    <property type="match status" value="1"/>
</dbReference>
<organism evidence="2 3">
    <name type="scientific">Chlamydomonas eustigma</name>
    <dbReference type="NCBI Taxonomy" id="1157962"/>
    <lineage>
        <taxon>Eukaryota</taxon>
        <taxon>Viridiplantae</taxon>
        <taxon>Chlorophyta</taxon>
        <taxon>core chlorophytes</taxon>
        <taxon>Chlorophyceae</taxon>
        <taxon>CS clade</taxon>
        <taxon>Chlamydomonadales</taxon>
        <taxon>Chlamydomonadaceae</taxon>
        <taxon>Chlamydomonas</taxon>
    </lineage>
</organism>